<gene>
    <name evidence="2" type="ORF">CTheo_4614</name>
</gene>
<dbReference type="EMBL" id="SSOP01000082">
    <property type="protein sequence ID" value="KAB5591936.1"/>
    <property type="molecule type" value="Genomic_DNA"/>
</dbReference>
<sequence>MHSQPCSCPRHPAPRPDPSPSSPGTYTLSDPPPILYTATQLSQALLFSFTNAAVTKSQVKLVKYIVRSVAGFTYGNYQRTHLIYRDPFQYKLKRVKADLLTLASQCGLGLRGDDWGDAKVGLQEIYRQVVQEIAWDLLKTLHERETIVQHLRDTLEAAEVYLEWVDRDKLIAAMEKFAKKYPKKTKKFKHEVDPAMIRKACTQSWCGEGWVLGFGLGLVSRVISFSVSWTHPLPFIRTLHLPLTVCLGLFPPFFPCLRSRGATDLYLAGSSSRRALAVHRSIPLKLYPFVCRPQLQDVKTQSPGPPRMDPSWIL</sequence>
<accession>A0A5N5QKH2</accession>
<comment type="caution">
    <text evidence="2">The sequence shown here is derived from an EMBL/GenBank/DDBJ whole genome shotgun (WGS) entry which is preliminary data.</text>
</comment>
<keyword evidence="3" id="KW-1185">Reference proteome</keyword>
<organism evidence="2 3">
    <name type="scientific">Ceratobasidium theobromae</name>
    <dbReference type="NCBI Taxonomy" id="1582974"/>
    <lineage>
        <taxon>Eukaryota</taxon>
        <taxon>Fungi</taxon>
        <taxon>Dikarya</taxon>
        <taxon>Basidiomycota</taxon>
        <taxon>Agaricomycotina</taxon>
        <taxon>Agaricomycetes</taxon>
        <taxon>Cantharellales</taxon>
        <taxon>Ceratobasidiaceae</taxon>
        <taxon>Ceratobasidium</taxon>
    </lineage>
</organism>
<name>A0A5N5QKH2_9AGAM</name>
<evidence type="ECO:0000313" key="2">
    <source>
        <dbReference type="EMBL" id="KAB5591936.1"/>
    </source>
</evidence>
<dbReference type="Proteomes" id="UP000383932">
    <property type="component" value="Unassembled WGS sequence"/>
</dbReference>
<feature type="region of interest" description="Disordered" evidence="1">
    <location>
        <begin position="1"/>
        <end position="28"/>
    </location>
</feature>
<reference evidence="2 3" key="1">
    <citation type="journal article" date="2019" name="Fungal Biol. Biotechnol.">
        <title>Draft genome sequence of fastidious pathogen Ceratobasidium theobromae, which causes vascular-streak dieback in Theobroma cacao.</title>
        <authorList>
            <person name="Ali S.S."/>
            <person name="Asman A."/>
            <person name="Shao J."/>
            <person name="Firmansyah A.P."/>
            <person name="Susilo A.W."/>
            <person name="Rosmana A."/>
            <person name="McMahon P."/>
            <person name="Junaid M."/>
            <person name="Guest D."/>
            <person name="Kheng T.Y."/>
            <person name="Meinhardt L.W."/>
            <person name="Bailey B.A."/>
        </authorList>
    </citation>
    <scope>NUCLEOTIDE SEQUENCE [LARGE SCALE GENOMIC DNA]</scope>
    <source>
        <strain evidence="2 3">CT2</strain>
    </source>
</reference>
<evidence type="ECO:0000256" key="1">
    <source>
        <dbReference type="SAM" id="MobiDB-lite"/>
    </source>
</evidence>
<protein>
    <submittedName>
        <fullName evidence="2">Uncharacterized protein</fullName>
    </submittedName>
</protein>
<evidence type="ECO:0000313" key="3">
    <source>
        <dbReference type="Proteomes" id="UP000383932"/>
    </source>
</evidence>
<proteinExistence type="predicted"/>
<dbReference type="AlphaFoldDB" id="A0A5N5QKH2"/>